<organism evidence="2 3">
    <name type="scientific">Mycobacterium pseudokansasii</name>
    <dbReference type="NCBI Taxonomy" id="2341080"/>
    <lineage>
        <taxon>Bacteria</taxon>
        <taxon>Bacillati</taxon>
        <taxon>Actinomycetota</taxon>
        <taxon>Actinomycetes</taxon>
        <taxon>Mycobacteriales</taxon>
        <taxon>Mycobacteriaceae</taxon>
        <taxon>Mycobacterium</taxon>
    </lineage>
</organism>
<evidence type="ECO:0000313" key="3">
    <source>
        <dbReference type="Proteomes" id="UP000268285"/>
    </source>
</evidence>
<reference evidence="2 3" key="1">
    <citation type="submission" date="2018-09" db="EMBL/GenBank/DDBJ databases">
        <authorList>
            <person name="Tagini F."/>
        </authorList>
    </citation>
    <scope>NUCLEOTIDE SEQUENCE [LARGE SCALE GENOMIC DNA]</scope>
    <source>
        <strain evidence="2 3">MK142</strain>
    </source>
</reference>
<keyword evidence="3" id="KW-1185">Reference proteome</keyword>
<accession>A0A498QWD5</accession>
<dbReference type="EMBL" id="UPHU01000001">
    <property type="protein sequence ID" value="VBA54367.1"/>
    <property type="molecule type" value="Genomic_DNA"/>
</dbReference>
<dbReference type="AlphaFoldDB" id="A0A498QWD5"/>
<gene>
    <name evidence="2" type="ORF">LAUMK142_04621</name>
</gene>
<proteinExistence type="predicted"/>
<protein>
    <submittedName>
        <fullName evidence="2">Uncharacterized protein</fullName>
    </submittedName>
</protein>
<sequence>MQRGDPPSAGKRSRQPERREYVAVEPGERADPLACQGEHEQAGAVADTAARSKVGPERQLTVGPSGHQIISAAGLEDGGVEAGDGVAAVVFQWNRRHGHPDIVGQQLDECIDITGLVSVDELRHQRPFGR</sequence>
<name>A0A498QWD5_9MYCO</name>
<feature type="region of interest" description="Disordered" evidence="1">
    <location>
        <begin position="39"/>
        <end position="63"/>
    </location>
</feature>
<evidence type="ECO:0000313" key="2">
    <source>
        <dbReference type="EMBL" id="VBA54367.1"/>
    </source>
</evidence>
<feature type="region of interest" description="Disordered" evidence="1">
    <location>
        <begin position="1"/>
        <end position="20"/>
    </location>
</feature>
<dbReference type="Proteomes" id="UP000268285">
    <property type="component" value="Unassembled WGS sequence"/>
</dbReference>
<evidence type="ECO:0000256" key="1">
    <source>
        <dbReference type="SAM" id="MobiDB-lite"/>
    </source>
</evidence>